<reference evidence="1" key="1">
    <citation type="journal article" date="2014" name="Front. Microbiol.">
        <title>High frequency of phylogenetically diverse reductive dehalogenase-homologous genes in deep subseafloor sedimentary metagenomes.</title>
        <authorList>
            <person name="Kawai M."/>
            <person name="Futagami T."/>
            <person name="Toyoda A."/>
            <person name="Takaki Y."/>
            <person name="Nishi S."/>
            <person name="Hori S."/>
            <person name="Arai W."/>
            <person name="Tsubouchi T."/>
            <person name="Morono Y."/>
            <person name="Uchiyama I."/>
            <person name="Ito T."/>
            <person name="Fujiyama A."/>
            <person name="Inagaki F."/>
            <person name="Takami H."/>
        </authorList>
    </citation>
    <scope>NUCLEOTIDE SEQUENCE</scope>
    <source>
        <strain evidence="1">Expedition CK06-06</strain>
    </source>
</reference>
<dbReference type="Gene3D" id="3.10.530.10">
    <property type="entry name" value="CPE0013-like"/>
    <property type="match status" value="1"/>
</dbReference>
<protein>
    <submittedName>
        <fullName evidence="1">Uncharacterized protein</fullName>
    </submittedName>
</protein>
<dbReference type="AlphaFoldDB" id="X0YL82"/>
<dbReference type="EMBL" id="BART01007365">
    <property type="protein sequence ID" value="GAG56825.1"/>
    <property type="molecule type" value="Genomic_DNA"/>
</dbReference>
<evidence type="ECO:0000313" key="1">
    <source>
        <dbReference type="EMBL" id="GAG56825.1"/>
    </source>
</evidence>
<sequence>APIEMGEILIENILGLGSNVIASRDLTKI</sequence>
<dbReference type="SUPFAM" id="SSF160148">
    <property type="entry name" value="CPE0013-like"/>
    <property type="match status" value="1"/>
</dbReference>
<comment type="caution">
    <text evidence="1">The sequence shown here is derived from an EMBL/GenBank/DDBJ whole genome shotgun (WGS) entry which is preliminary data.</text>
</comment>
<accession>X0YL82</accession>
<feature type="non-terminal residue" evidence="1">
    <location>
        <position position="1"/>
    </location>
</feature>
<organism evidence="1">
    <name type="scientific">marine sediment metagenome</name>
    <dbReference type="NCBI Taxonomy" id="412755"/>
    <lineage>
        <taxon>unclassified sequences</taxon>
        <taxon>metagenomes</taxon>
        <taxon>ecological metagenomes</taxon>
    </lineage>
</organism>
<name>X0YL82_9ZZZZ</name>
<proteinExistence type="predicted"/>
<gene>
    <name evidence="1" type="ORF">S01H4_16773</name>
</gene>
<dbReference type="InterPro" id="IPR036593">
    <property type="entry name" value="CPE0013-like_sf"/>
</dbReference>